<comment type="caution">
    <text evidence="2">The sequence shown here is derived from an EMBL/GenBank/DDBJ whole genome shotgun (WGS) entry which is preliminary data.</text>
</comment>
<feature type="compositionally biased region" description="Polar residues" evidence="1">
    <location>
        <begin position="28"/>
        <end position="49"/>
    </location>
</feature>
<evidence type="ECO:0000256" key="1">
    <source>
        <dbReference type="SAM" id="MobiDB-lite"/>
    </source>
</evidence>
<accession>A0AAN9PHZ9</accession>
<evidence type="ECO:0000313" key="2">
    <source>
        <dbReference type="EMBL" id="KAK7300110.1"/>
    </source>
</evidence>
<reference evidence="2 3" key="1">
    <citation type="submission" date="2024-01" db="EMBL/GenBank/DDBJ databases">
        <title>The genomes of 5 underutilized Papilionoideae crops provide insights into root nodulation and disease resistance.</title>
        <authorList>
            <person name="Yuan L."/>
        </authorList>
    </citation>
    <scope>NUCLEOTIDE SEQUENCE [LARGE SCALE GENOMIC DNA]</scope>
    <source>
        <strain evidence="2">LY-2023</strain>
        <tissue evidence="2">Leaf</tissue>
    </source>
</reference>
<dbReference type="PANTHER" id="PTHR35131">
    <property type="entry name" value="EXPRESSED PROTEIN"/>
    <property type="match status" value="1"/>
</dbReference>
<evidence type="ECO:0000313" key="3">
    <source>
        <dbReference type="Proteomes" id="UP001359559"/>
    </source>
</evidence>
<dbReference type="AlphaFoldDB" id="A0AAN9PHZ9"/>
<protein>
    <submittedName>
        <fullName evidence="2">Uncharacterized protein</fullName>
    </submittedName>
</protein>
<gene>
    <name evidence="2" type="ORF">RJT34_10944</name>
</gene>
<dbReference type="Proteomes" id="UP001359559">
    <property type="component" value="Unassembled WGS sequence"/>
</dbReference>
<name>A0AAN9PHZ9_CLITE</name>
<dbReference type="PANTHER" id="PTHR35131:SF2">
    <property type="entry name" value="GAG-POL POLYPROTEIN"/>
    <property type="match status" value="1"/>
</dbReference>
<proteinExistence type="predicted"/>
<sequence length="160" mass="17675">MSQSLCSFRTRPKPQTTLVKTKDFAISTTPTKQSMQNSTTLDTNSTKETAQLPPVEIGTRGTIASLIMQEIDYFSKIELNSQDKPQRNKIQITEVGSSISTSSRTTIVSTVEESTKKKRASSKLLPSMCSMVDVSDNGRPNGTSAFSYRNLKSDTKKFHV</sequence>
<dbReference type="EMBL" id="JAYKXN010000003">
    <property type="protein sequence ID" value="KAK7300110.1"/>
    <property type="molecule type" value="Genomic_DNA"/>
</dbReference>
<organism evidence="2 3">
    <name type="scientific">Clitoria ternatea</name>
    <name type="common">Butterfly pea</name>
    <dbReference type="NCBI Taxonomy" id="43366"/>
    <lineage>
        <taxon>Eukaryota</taxon>
        <taxon>Viridiplantae</taxon>
        <taxon>Streptophyta</taxon>
        <taxon>Embryophyta</taxon>
        <taxon>Tracheophyta</taxon>
        <taxon>Spermatophyta</taxon>
        <taxon>Magnoliopsida</taxon>
        <taxon>eudicotyledons</taxon>
        <taxon>Gunneridae</taxon>
        <taxon>Pentapetalae</taxon>
        <taxon>rosids</taxon>
        <taxon>fabids</taxon>
        <taxon>Fabales</taxon>
        <taxon>Fabaceae</taxon>
        <taxon>Papilionoideae</taxon>
        <taxon>50 kb inversion clade</taxon>
        <taxon>NPAAA clade</taxon>
        <taxon>indigoferoid/millettioid clade</taxon>
        <taxon>Phaseoleae</taxon>
        <taxon>Clitoria</taxon>
    </lineage>
</organism>
<keyword evidence="3" id="KW-1185">Reference proteome</keyword>
<feature type="region of interest" description="Disordered" evidence="1">
    <location>
        <begin position="28"/>
        <end position="54"/>
    </location>
</feature>